<dbReference type="PANTHER" id="PTHR15496:SF2">
    <property type="entry name" value="GENERAL TRANSCRIPTION FACTOR 3C POLYPEPTIDE 4"/>
    <property type="match status" value="1"/>
</dbReference>
<dbReference type="InterPro" id="IPR024761">
    <property type="entry name" value="TFIIIC_delta_N"/>
</dbReference>
<dbReference type="GeneID" id="20677833"/>
<dbReference type="InterPro" id="IPR036322">
    <property type="entry name" value="WD40_repeat_dom_sf"/>
</dbReference>
<dbReference type="InterPro" id="IPR015943">
    <property type="entry name" value="WD40/YVTN_repeat-like_dom_sf"/>
</dbReference>
<evidence type="ECO:0000259" key="1">
    <source>
        <dbReference type="Pfam" id="PF12657"/>
    </source>
</evidence>
<dbReference type="Gene3D" id="2.130.10.10">
    <property type="entry name" value="YVTN repeat-like/Quinoprotein amine dehydrogenase"/>
    <property type="match status" value="1"/>
</dbReference>
<dbReference type="PANTHER" id="PTHR15496">
    <property type="entry name" value="GENERAL TRANSCRIPTION FACTOR 3C POLYPEPTIDE 4 FAMILY"/>
    <property type="match status" value="1"/>
</dbReference>
<dbReference type="GO" id="GO:0004402">
    <property type="term" value="F:histone acetyltransferase activity"/>
    <property type="evidence" value="ECO:0007669"/>
    <property type="project" value="InterPro"/>
</dbReference>
<accession>W4K1P2</accession>
<dbReference type="GO" id="GO:0006384">
    <property type="term" value="P:transcription initiation at RNA polymerase III promoter"/>
    <property type="evidence" value="ECO:0007669"/>
    <property type="project" value="InterPro"/>
</dbReference>
<dbReference type="Pfam" id="PF12657">
    <property type="entry name" value="TFIIIC_delta"/>
    <property type="match status" value="1"/>
</dbReference>
<dbReference type="KEGG" id="hir:HETIRDRAFT_478665"/>
<dbReference type="OrthoDB" id="421374at2759"/>
<dbReference type="STRING" id="747525.W4K1P2"/>
<dbReference type="eggNOG" id="ENOG502S5N8">
    <property type="taxonomic scope" value="Eukaryota"/>
</dbReference>
<dbReference type="InParanoid" id="W4K1P2"/>
<evidence type="ECO:0000259" key="2">
    <source>
        <dbReference type="Pfam" id="PF12660"/>
    </source>
</evidence>
<feature type="domain" description="Transcription factor IIIC putative zinc-finger" evidence="2">
    <location>
        <begin position="671"/>
        <end position="767"/>
    </location>
</feature>
<name>W4K1P2_HETIT</name>
<proteinExistence type="predicted"/>
<dbReference type="GO" id="GO:0000127">
    <property type="term" value="C:transcription factor TFIIIC complex"/>
    <property type="evidence" value="ECO:0007669"/>
    <property type="project" value="InterPro"/>
</dbReference>
<dbReference type="Proteomes" id="UP000030671">
    <property type="component" value="Unassembled WGS sequence"/>
</dbReference>
<sequence>MTVHDALTIPAAGSQPSINCLQWTNDGQILFLTKTAIYIITPDAGINFDSSSTIKASKMNDDAAPTKPLSLFRTMIEYDRIIACHWPVDSQEWSAVVLGSLDLALRSVSVSPSNITADAGCVLAIINSNLELSLWVPLKNHLNGKWVKLQDVTPFLKSLAATSSTSMMRKTLQAQATCSAWSAQSDFGVIPSHCDGSLLAVGNKVGSIVLLRFQESQTGALEHVNTIDFTEQCITAIAWSPWRLLRPYTCSALIACSSSDGSILLASIMQTLRTEKTSESFAPRYRIEVQTQILAKRPESVDKRGITGVTWIAVLVYCKPGTVHLWSNVGLWSGLRSFKLRTQKTSAGASSLHPVTGITYHDPHDFIVLSLFDGSFHVIYEVSSEPTLETPVSGMGPDLSSWALSSSARAVFLQSEKQATEDDMGRMSGMISYDEASTVAWVHESCCPSDFSYKHEAKHDSVFVVAEMWTPPGDDMFMEMLLNITRNSSAAAGHAPIHILRPIFLHLQKTGKISQLQLRLLETLRDLPVDESTSIAIPPFTREFTADVRTDFGRSLTQHLFGFNTLLSLRLLLAIADFCWKYAPNPEAQGKFGLVAQSILESISHRVLRALIRHLAAITTLLTKQDTSFLLRVVLQSLLPGTPEDLSTEAHQLSNTVNALLPPGNDQEGSSGLEETCPACGIEVALDNIASARCANGHMWARCSITSFILATPMVRTCVGCTRKAFLPPGHPSVAERPAWLPPAAQSWVVEALLGAVRRCLFCGNSFVSLI</sequence>
<dbReference type="AlphaFoldDB" id="W4K1P2"/>
<evidence type="ECO:0000313" key="4">
    <source>
        <dbReference type="Proteomes" id="UP000030671"/>
    </source>
</evidence>
<protein>
    <recommendedName>
        <fullName evidence="5">Transcription factor IIIC putative zinc-finger domain-containing protein</fullName>
    </recommendedName>
</protein>
<evidence type="ECO:0008006" key="5">
    <source>
        <dbReference type="Google" id="ProtNLM"/>
    </source>
</evidence>
<dbReference type="EMBL" id="KI925461">
    <property type="protein sequence ID" value="ETW79260.1"/>
    <property type="molecule type" value="Genomic_DNA"/>
</dbReference>
<evidence type="ECO:0000313" key="3">
    <source>
        <dbReference type="EMBL" id="ETW79260.1"/>
    </source>
</evidence>
<organism evidence="3 4">
    <name type="scientific">Heterobasidion irregulare (strain TC 32-1)</name>
    <dbReference type="NCBI Taxonomy" id="747525"/>
    <lineage>
        <taxon>Eukaryota</taxon>
        <taxon>Fungi</taxon>
        <taxon>Dikarya</taxon>
        <taxon>Basidiomycota</taxon>
        <taxon>Agaricomycotina</taxon>
        <taxon>Agaricomycetes</taxon>
        <taxon>Russulales</taxon>
        <taxon>Bondarzewiaceae</taxon>
        <taxon>Heterobasidion</taxon>
        <taxon>Heterobasidion annosum species complex</taxon>
    </lineage>
</organism>
<dbReference type="InterPro" id="IPR044230">
    <property type="entry name" value="GTF3C4"/>
</dbReference>
<keyword evidence="4" id="KW-1185">Reference proteome</keyword>
<dbReference type="RefSeq" id="XP_009549509.1">
    <property type="nucleotide sequence ID" value="XM_009551214.1"/>
</dbReference>
<dbReference type="HOGENOM" id="CLU_008513_0_0_1"/>
<dbReference type="InterPro" id="IPR024764">
    <property type="entry name" value="TFIIIC_Znf"/>
</dbReference>
<feature type="domain" description="Transcription factor IIIC 90kDa subunit N-terminal" evidence="1">
    <location>
        <begin position="23"/>
        <end position="391"/>
    </location>
</feature>
<gene>
    <name evidence="3" type="ORF">HETIRDRAFT_478665</name>
</gene>
<reference evidence="3 4" key="1">
    <citation type="journal article" date="2012" name="New Phytol.">
        <title>Insight into trade-off between wood decay and parasitism from the genome of a fungal forest pathogen.</title>
        <authorList>
            <person name="Olson A."/>
            <person name="Aerts A."/>
            <person name="Asiegbu F."/>
            <person name="Belbahri L."/>
            <person name="Bouzid O."/>
            <person name="Broberg A."/>
            <person name="Canback B."/>
            <person name="Coutinho P.M."/>
            <person name="Cullen D."/>
            <person name="Dalman K."/>
            <person name="Deflorio G."/>
            <person name="van Diepen L.T."/>
            <person name="Dunand C."/>
            <person name="Duplessis S."/>
            <person name="Durling M."/>
            <person name="Gonthier P."/>
            <person name="Grimwood J."/>
            <person name="Fossdal C.G."/>
            <person name="Hansson D."/>
            <person name="Henrissat B."/>
            <person name="Hietala A."/>
            <person name="Himmelstrand K."/>
            <person name="Hoffmeister D."/>
            <person name="Hogberg N."/>
            <person name="James T.Y."/>
            <person name="Karlsson M."/>
            <person name="Kohler A."/>
            <person name="Kues U."/>
            <person name="Lee Y.H."/>
            <person name="Lin Y.C."/>
            <person name="Lind M."/>
            <person name="Lindquist E."/>
            <person name="Lombard V."/>
            <person name="Lucas S."/>
            <person name="Lunden K."/>
            <person name="Morin E."/>
            <person name="Murat C."/>
            <person name="Park J."/>
            <person name="Raffaello T."/>
            <person name="Rouze P."/>
            <person name="Salamov A."/>
            <person name="Schmutz J."/>
            <person name="Solheim H."/>
            <person name="Stahlberg J."/>
            <person name="Velez H."/>
            <person name="de Vries R.P."/>
            <person name="Wiebenga A."/>
            <person name="Woodward S."/>
            <person name="Yakovlev I."/>
            <person name="Garbelotto M."/>
            <person name="Martin F."/>
            <person name="Grigoriev I.V."/>
            <person name="Stenlid J."/>
        </authorList>
    </citation>
    <scope>NUCLEOTIDE SEQUENCE [LARGE SCALE GENOMIC DNA]</scope>
    <source>
        <strain evidence="3 4">TC 32-1</strain>
    </source>
</reference>
<dbReference type="Pfam" id="PF12660">
    <property type="entry name" value="zf-TFIIIC"/>
    <property type="match status" value="1"/>
</dbReference>
<dbReference type="SUPFAM" id="SSF50978">
    <property type="entry name" value="WD40 repeat-like"/>
    <property type="match status" value="1"/>
</dbReference>